<dbReference type="EMBL" id="BMMK01000014">
    <property type="protein sequence ID" value="GGM59375.1"/>
    <property type="molecule type" value="Genomic_DNA"/>
</dbReference>
<sequence length="92" mass="9060">MRSRARAVSRRAVALAAAFAFVALMGLASAGSAAADDGHVLAVETRSVALTTALGGTVGVTAVVLGLGGMVAGAVRRRKGAAVADPANERED</sequence>
<evidence type="ECO:0000256" key="2">
    <source>
        <dbReference type="SAM" id="SignalP"/>
    </source>
</evidence>
<keyword evidence="1" id="KW-0812">Transmembrane</keyword>
<keyword evidence="1" id="KW-0472">Membrane</keyword>
<gene>
    <name evidence="3" type="ORF">GCM10012275_33180</name>
</gene>
<accession>A0A8J3CFU7</accession>
<evidence type="ECO:0000313" key="3">
    <source>
        <dbReference type="EMBL" id="GGM59375.1"/>
    </source>
</evidence>
<feature type="chain" id="PRO_5035252003" evidence="2">
    <location>
        <begin position="36"/>
        <end position="92"/>
    </location>
</feature>
<keyword evidence="2" id="KW-0732">Signal</keyword>
<reference evidence="3" key="1">
    <citation type="journal article" date="2014" name="Int. J. Syst. Evol. Microbiol.">
        <title>Complete genome sequence of Corynebacterium casei LMG S-19264T (=DSM 44701T), isolated from a smear-ripened cheese.</title>
        <authorList>
            <consortium name="US DOE Joint Genome Institute (JGI-PGF)"/>
            <person name="Walter F."/>
            <person name="Albersmeier A."/>
            <person name="Kalinowski J."/>
            <person name="Ruckert C."/>
        </authorList>
    </citation>
    <scope>NUCLEOTIDE SEQUENCE</scope>
    <source>
        <strain evidence="3">CGMCC 4.5737</strain>
    </source>
</reference>
<reference evidence="3" key="2">
    <citation type="submission" date="2020-09" db="EMBL/GenBank/DDBJ databases">
        <authorList>
            <person name="Sun Q."/>
            <person name="Zhou Y."/>
        </authorList>
    </citation>
    <scope>NUCLEOTIDE SEQUENCE</scope>
    <source>
        <strain evidence="3">CGMCC 4.5737</strain>
    </source>
</reference>
<dbReference type="Proteomes" id="UP000637578">
    <property type="component" value="Unassembled WGS sequence"/>
</dbReference>
<evidence type="ECO:0000313" key="4">
    <source>
        <dbReference type="Proteomes" id="UP000637578"/>
    </source>
</evidence>
<dbReference type="RefSeq" id="WP_189058611.1">
    <property type="nucleotide sequence ID" value="NZ_BMMK01000014.1"/>
</dbReference>
<proteinExistence type="predicted"/>
<evidence type="ECO:0000256" key="1">
    <source>
        <dbReference type="SAM" id="Phobius"/>
    </source>
</evidence>
<name>A0A8J3CFU7_9PSEU</name>
<keyword evidence="4" id="KW-1185">Reference proteome</keyword>
<comment type="caution">
    <text evidence="3">The sequence shown here is derived from an EMBL/GenBank/DDBJ whole genome shotgun (WGS) entry which is preliminary data.</text>
</comment>
<dbReference type="AlphaFoldDB" id="A0A8J3CFU7"/>
<feature type="signal peptide" evidence="2">
    <location>
        <begin position="1"/>
        <end position="35"/>
    </location>
</feature>
<protein>
    <submittedName>
        <fullName evidence="3">Uncharacterized protein</fullName>
    </submittedName>
</protein>
<keyword evidence="1" id="KW-1133">Transmembrane helix</keyword>
<feature type="transmembrane region" description="Helical" evidence="1">
    <location>
        <begin position="51"/>
        <end position="75"/>
    </location>
</feature>
<organism evidence="3 4">
    <name type="scientific">Longimycelium tulufanense</name>
    <dbReference type="NCBI Taxonomy" id="907463"/>
    <lineage>
        <taxon>Bacteria</taxon>
        <taxon>Bacillati</taxon>
        <taxon>Actinomycetota</taxon>
        <taxon>Actinomycetes</taxon>
        <taxon>Pseudonocardiales</taxon>
        <taxon>Pseudonocardiaceae</taxon>
        <taxon>Longimycelium</taxon>
    </lineage>
</organism>